<sequence length="524" mass="61865">MSTTQLFSLPNELFPYIFQYLSSSQLVELLADIQSRRLQALIHSFITNLDISKKSDQWLQYYLPRIFSNSNLNALRLQDRHIPSFYSDFSSSNIQSIQVISSDWTTDLLKQGLNYIRQHHYLKQLSIVFTCLHGKGDVANDLFRRDSQFQHLIVTGRFLYFDLKEIEQCNQLKSLSIELEGMHRVFMLIQNLPNLQELKVKLRTEERLVQPKFTCEDNSRLANKLQSVSFTGASKYFDHIEQFFTCVGMAIEYLCISIDLIYYIIDGKRFQQNVLMKMPRLSSLDLLIHSTLTYCDPIDIQTFRSSYWQQFNSIIYWYDIRAHQHTIFTLPYKSDRFKHFSNNFLSSWTSNEPVSLCFERVRSLSFITTTALKCETIDFMAKHFPNLKTLELTDPVHLPGSEDENVDRQALIMQEDLLFDRTLQLPSITKLCFVSQLQHDDYDVFRRFLHLLPNLTHLRMYIGRSLFSRLLLHENVDDFVGNALVRIGCLEMVRFYDEKNVLSNEEIRNLFPHAEIHFDYDEVR</sequence>
<proteinExistence type="predicted"/>
<dbReference type="AlphaFoldDB" id="A0A814F473"/>
<organism evidence="2 4">
    <name type="scientific">Adineta ricciae</name>
    <name type="common">Rotifer</name>
    <dbReference type="NCBI Taxonomy" id="249248"/>
    <lineage>
        <taxon>Eukaryota</taxon>
        <taxon>Metazoa</taxon>
        <taxon>Spiralia</taxon>
        <taxon>Gnathifera</taxon>
        <taxon>Rotifera</taxon>
        <taxon>Eurotatoria</taxon>
        <taxon>Bdelloidea</taxon>
        <taxon>Adinetida</taxon>
        <taxon>Adinetidae</taxon>
        <taxon>Adineta</taxon>
    </lineage>
</organism>
<evidence type="ECO:0000313" key="2">
    <source>
        <dbReference type="EMBL" id="CAF0977979.1"/>
    </source>
</evidence>
<feature type="domain" description="F-box" evidence="1">
    <location>
        <begin position="3"/>
        <end position="61"/>
    </location>
</feature>
<keyword evidence="4" id="KW-1185">Reference proteome</keyword>
<name>A0A814F473_ADIRI</name>
<dbReference type="EMBL" id="CAJNOJ010000071">
    <property type="protein sequence ID" value="CAF1031866.1"/>
    <property type="molecule type" value="Genomic_DNA"/>
</dbReference>
<comment type="caution">
    <text evidence="2">The sequence shown here is derived from an EMBL/GenBank/DDBJ whole genome shotgun (WGS) entry which is preliminary data.</text>
</comment>
<accession>A0A814F473</accession>
<dbReference type="Proteomes" id="UP000663852">
    <property type="component" value="Unassembled WGS sequence"/>
</dbReference>
<evidence type="ECO:0000259" key="1">
    <source>
        <dbReference type="PROSITE" id="PS50181"/>
    </source>
</evidence>
<gene>
    <name evidence="3" type="ORF">EDS130_LOCUS16455</name>
    <name evidence="2" type="ORF">XAT740_LOCUS12026</name>
</gene>
<evidence type="ECO:0000313" key="4">
    <source>
        <dbReference type="Proteomes" id="UP000663828"/>
    </source>
</evidence>
<evidence type="ECO:0000313" key="3">
    <source>
        <dbReference type="EMBL" id="CAF1031866.1"/>
    </source>
</evidence>
<dbReference type="Proteomes" id="UP000663828">
    <property type="component" value="Unassembled WGS sequence"/>
</dbReference>
<reference evidence="2" key="1">
    <citation type="submission" date="2021-02" db="EMBL/GenBank/DDBJ databases">
        <authorList>
            <person name="Nowell W R."/>
        </authorList>
    </citation>
    <scope>NUCLEOTIDE SEQUENCE</scope>
</reference>
<dbReference type="OrthoDB" id="10021933at2759"/>
<dbReference type="InterPro" id="IPR001810">
    <property type="entry name" value="F-box_dom"/>
</dbReference>
<dbReference type="PROSITE" id="PS50181">
    <property type="entry name" value="FBOX"/>
    <property type="match status" value="1"/>
</dbReference>
<protein>
    <recommendedName>
        <fullName evidence="1">F-box domain-containing protein</fullName>
    </recommendedName>
</protein>
<dbReference type="EMBL" id="CAJNOR010000672">
    <property type="protein sequence ID" value="CAF0977979.1"/>
    <property type="molecule type" value="Genomic_DNA"/>
</dbReference>